<reference evidence="1" key="1">
    <citation type="submission" date="2022-06" db="EMBL/GenBank/DDBJ databases">
        <title>Uncovering the hologenomic basis of an extraordinary plant invasion.</title>
        <authorList>
            <person name="Bieker V.C."/>
            <person name="Martin M.D."/>
            <person name="Gilbert T."/>
            <person name="Hodgins K."/>
            <person name="Battlay P."/>
            <person name="Petersen B."/>
            <person name="Wilson J."/>
        </authorList>
    </citation>
    <scope>NUCLEOTIDE SEQUENCE</scope>
    <source>
        <strain evidence="1">AA19_3_7</strain>
        <tissue evidence="1">Leaf</tissue>
    </source>
</reference>
<name>A0AAD5CAP9_AMBAR</name>
<evidence type="ECO:0000313" key="1">
    <source>
        <dbReference type="EMBL" id="KAI7737955.1"/>
    </source>
</evidence>
<sequence>MSIGLLFCNIYILFSSASIRHILFNNKLTNHVTYIYSHIRLNYNTAYS</sequence>
<comment type="caution">
    <text evidence="1">The sequence shown here is derived from an EMBL/GenBank/DDBJ whole genome shotgun (WGS) entry which is preliminary data.</text>
</comment>
<protein>
    <submittedName>
        <fullName evidence="1">Uncharacterized protein</fullName>
    </submittedName>
</protein>
<dbReference type="AlphaFoldDB" id="A0AAD5CAP9"/>
<dbReference type="EMBL" id="JAMZMK010008919">
    <property type="protein sequence ID" value="KAI7737955.1"/>
    <property type="molecule type" value="Genomic_DNA"/>
</dbReference>
<proteinExistence type="predicted"/>
<gene>
    <name evidence="1" type="ORF">M8C21_003790</name>
</gene>
<evidence type="ECO:0000313" key="2">
    <source>
        <dbReference type="Proteomes" id="UP001206925"/>
    </source>
</evidence>
<organism evidence="1 2">
    <name type="scientific">Ambrosia artemisiifolia</name>
    <name type="common">Common ragweed</name>
    <dbReference type="NCBI Taxonomy" id="4212"/>
    <lineage>
        <taxon>Eukaryota</taxon>
        <taxon>Viridiplantae</taxon>
        <taxon>Streptophyta</taxon>
        <taxon>Embryophyta</taxon>
        <taxon>Tracheophyta</taxon>
        <taxon>Spermatophyta</taxon>
        <taxon>Magnoliopsida</taxon>
        <taxon>eudicotyledons</taxon>
        <taxon>Gunneridae</taxon>
        <taxon>Pentapetalae</taxon>
        <taxon>asterids</taxon>
        <taxon>campanulids</taxon>
        <taxon>Asterales</taxon>
        <taxon>Asteraceae</taxon>
        <taxon>Asteroideae</taxon>
        <taxon>Heliantheae alliance</taxon>
        <taxon>Heliantheae</taxon>
        <taxon>Ambrosia</taxon>
    </lineage>
</organism>
<dbReference type="Proteomes" id="UP001206925">
    <property type="component" value="Unassembled WGS sequence"/>
</dbReference>
<keyword evidence="2" id="KW-1185">Reference proteome</keyword>
<accession>A0AAD5CAP9</accession>